<gene>
    <name evidence="2" type="ORF">QYM36_008579</name>
</gene>
<comment type="caution">
    <text evidence="2">The sequence shown here is derived from an EMBL/GenBank/DDBJ whole genome shotgun (WGS) entry which is preliminary data.</text>
</comment>
<dbReference type="Proteomes" id="UP001187531">
    <property type="component" value="Unassembled WGS sequence"/>
</dbReference>
<keyword evidence="1" id="KW-0812">Transmembrane</keyword>
<organism evidence="2 3">
    <name type="scientific">Artemia franciscana</name>
    <name type="common">Brine shrimp</name>
    <name type="synonym">Artemia sanfranciscana</name>
    <dbReference type="NCBI Taxonomy" id="6661"/>
    <lineage>
        <taxon>Eukaryota</taxon>
        <taxon>Metazoa</taxon>
        <taxon>Ecdysozoa</taxon>
        <taxon>Arthropoda</taxon>
        <taxon>Crustacea</taxon>
        <taxon>Branchiopoda</taxon>
        <taxon>Anostraca</taxon>
        <taxon>Artemiidae</taxon>
        <taxon>Artemia</taxon>
    </lineage>
</organism>
<evidence type="ECO:0000256" key="1">
    <source>
        <dbReference type="SAM" id="Phobius"/>
    </source>
</evidence>
<keyword evidence="3" id="KW-1185">Reference proteome</keyword>
<accession>A0AA88HLE2</accession>
<protein>
    <submittedName>
        <fullName evidence="2">Uncharacterized protein</fullName>
    </submittedName>
</protein>
<reference evidence="2" key="1">
    <citation type="submission" date="2023-07" db="EMBL/GenBank/DDBJ databases">
        <title>Chromosome-level genome assembly of Artemia franciscana.</title>
        <authorList>
            <person name="Jo E."/>
        </authorList>
    </citation>
    <scope>NUCLEOTIDE SEQUENCE</scope>
    <source>
        <tissue evidence="2">Whole body</tissue>
    </source>
</reference>
<proteinExistence type="predicted"/>
<evidence type="ECO:0000313" key="2">
    <source>
        <dbReference type="EMBL" id="KAK2714025.1"/>
    </source>
</evidence>
<keyword evidence="1" id="KW-0472">Membrane</keyword>
<sequence length="196" mass="22438">MSVLPRPALFQPVNLGFTFSTPFNLANVLSQDIAGPVAIALTALFGIIVLSGAIILPIASWYGFNLERIAKRRKKRNAFVNEELSLNEIFDHFDIAESLYLMENQDEICYKKAICEAHRFLVDAPKQVKIIYAFFSRRIRIDDYEKPIKLGIRKENCRSHYPECSTSIAKLVSNMSPIKKFLSVLRNNSIQNPFYF</sequence>
<keyword evidence="1" id="KW-1133">Transmembrane helix</keyword>
<name>A0AA88HLE2_ARTSF</name>
<dbReference type="EMBL" id="JAVRJZ010000013">
    <property type="protein sequence ID" value="KAK2714025.1"/>
    <property type="molecule type" value="Genomic_DNA"/>
</dbReference>
<dbReference type="AlphaFoldDB" id="A0AA88HLE2"/>
<feature type="transmembrane region" description="Helical" evidence="1">
    <location>
        <begin position="37"/>
        <end position="64"/>
    </location>
</feature>
<evidence type="ECO:0000313" key="3">
    <source>
        <dbReference type="Proteomes" id="UP001187531"/>
    </source>
</evidence>